<dbReference type="SMART" id="SM00388">
    <property type="entry name" value="HisKA"/>
    <property type="match status" value="1"/>
</dbReference>
<keyword evidence="9" id="KW-1185">Reference proteome</keyword>
<keyword evidence="6" id="KW-1133">Transmembrane helix</keyword>
<dbReference type="PRINTS" id="PR00344">
    <property type="entry name" value="BCTRLSENSOR"/>
</dbReference>
<proteinExistence type="predicted"/>
<organism evidence="8 9">
    <name type="scientific">Salinispira pacifica</name>
    <dbReference type="NCBI Taxonomy" id="1307761"/>
    <lineage>
        <taxon>Bacteria</taxon>
        <taxon>Pseudomonadati</taxon>
        <taxon>Spirochaetota</taxon>
        <taxon>Spirochaetia</taxon>
        <taxon>Spirochaetales</taxon>
        <taxon>Spirochaetaceae</taxon>
        <taxon>Salinispira</taxon>
    </lineage>
</organism>
<dbReference type="InterPro" id="IPR003594">
    <property type="entry name" value="HATPase_dom"/>
</dbReference>
<dbReference type="Gene3D" id="3.30.565.10">
    <property type="entry name" value="Histidine kinase-like ATPase, C-terminal domain"/>
    <property type="match status" value="1"/>
</dbReference>
<comment type="catalytic activity">
    <reaction evidence="1">
        <text>ATP + protein L-histidine = ADP + protein N-phospho-L-histidine.</text>
        <dbReference type="EC" id="2.7.13.3"/>
    </reaction>
</comment>
<dbReference type="RefSeq" id="WP_024269360.1">
    <property type="nucleotide sequence ID" value="NC_023035.1"/>
</dbReference>
<dbReference type="SUPFAM" id="SSF47384">
    <property type="entry name" value="Homodimeric domain of signal transducing histidine kinase"/>
    <property type="match status" value="1"/>
</dbReference>
<dbReference type="InterPro" id="IPR036097">
    <property type="entry name" value="HisK_dim/P_sf"/>
</dbReference>
<evidence type="ECO:0000259" key="7">
    <source>
        <dbReference type="PROSITE" id="PS50109"/>
    </source>
</evidence>
<keyword evidence="6" id="KW-0812">Transmembrane</keyword>
<dbReference type="Gene3D" id="1.10.287.130">
    <property type="match status" value="1"/>
</dbReference>
<dbReference type="SMART" id="SM00387">
    <property type="entry name" value="HATPase_c"/>
    <property type="match status" value="1"/>
</dbReference>
<evidence type="ECO:0000256" key="4">
    <source>
        <dbReference type="SAM" id="Coils"/>
    </source>
</evidence>
<evidence type="ECO:0000313" key="9">
    <source>
        <dbReference type="Proteomes" id="UP000018680"/>
    </source>
</evidence>
<dbReference type="SUPFAM" id="SSF55874">
    <property type="entry name" value="ATPase domain of HSP90 chaperone/DNA topoisomerase II/histidine kinase"/>
    <property type="match status" value="1"/>
</dbReference>
<keyword evidence="3" id="KW-0597">Phosphoprotein</keyword>
<dbReference type="CDD" id="cd00082">
    <property type="entry name" value="HisKA"/>
    <property type="match status" value="1"/>
</dbReference>
<dbReference type="GO" id="GO:0000155">
    <property type="term" value="F:phosphorelay sensor kinase activity"/>
    <property type="evidence" value="ECO:0007669"/>
    <property type="project" value="InterPro"/>
</dbReference>
<keyword evidence="6" id="KW-0472">Membrane</keyword>
<keyword evidence="4" id="KW-0175">Coiled coil</keyword>
<dbReference type="InterPro" id="IPR036890">
    <property type="entry name" value="HATPase_C_sf"/>
</dbReference>
<evidence type="ECO:0000256" key="1">
    <source>
        <dbReference type="ARBA" id="ARBA00000085"/>
    </source>
</evidence>
<dbReference type="InterPro" id="IPR004358">
    <property type="entry name" value="Sig_transdc_His_kin-like_C"/>
</dbReference>
<dbReference type="EMBL" id="CP006939">
    <property type="protein sequence ID" value="AHC16464.1"/>
    <property type="molecule type" value="Genomic_DNA"/>
</dbReference>
<dbReference type="Pfam" id="PF02518">
    <property type="entry name" value="HATPase_c"/>
    <property type="match status" value="1"/>
</dbReference>
<feature type="compositionally biased region" description="Low complexity" evidence="5">
    <location>
        <begin position="396"/>
        <end position="407"/>
    </location>
</feature>
<evidence type="ECO:0000256" key="3">
    <source>
        <dbReference type="ARBA" id="ARBA00022553"/>
    </source>
</evidence>
<evidence type="ECO:0000313" key="8">
    <source>
        <dbReference type="EMBL" id="AHC16464.1"/>
    </source>
</evidence>
<feature type="region of interest" description="Disordered" evidence="5">
    <location>
        <begin position="388"/>
        <end position="408"/>
    </location>
</feature>
<feature type="transmembrane region" description="Helical" evidence="6">
    <location>
        <begin position="6"/>
        <end position="31"/>
    </location>
</feature>
<protein>
    <recommendedName>
        <fullName evidence="2">histidine kinase</fullName>
        <ecNumber evidence="2">2.7.13.3</ecNumber>
    </recommendedName>
</protein>
<dbReference type="KEGG" id="slr:L21SP2_3122"/>
<accession>V5WLI0</accession>
<dbReference type="InterPro" id="IPR005467">
    <property type="entry name" value="His_kinase_dom"/>
</dbReference>
<evidence type="ECO:0000256" key="6">
    <source>
        <dbReference type="SAM" id="Phobius"/>
    </source>
</evidence>
<sequence>MKRNLLIETAIILTIIAILSVIMFGIITLMLSNSYLINQLKDTSHETADRLQEILITPLYTLSDETAINIVQAYLGSGVLEGIILESSANGILLNQEPESSSYIGPFMREISFENLELGRVTLWFSNRQIISTQRQLMLIISITVVAMSGVLLLSIFLLSRFKIKKTLTGVIYGIGQLSKGNYSCRIEREQYRDVNLFIDRLNAMAEHIEEKEQSLLELNENLEHKVAERTREVEETSQRLRNAERLVSLGNLVVGISHELNTPLGNALTTVSYLENLAQKMQEGNEPAHPRMLSEPIAIIQKSLNKAIRLIRSFRQITIPQEDKPPARIYVKKYLQDVAELTESQMEGKNVSVTVDGPEFELTISPAVLYPIIFNLIANAAEHGYETEYESGAETSAQQTSTQQTTDPVEFQLERQDGNIFITCTDHGTGIDPAILPKVFEPFFTTKRGEGKTGLGLYIVNSVVTTQLQGWVELRSTPGRGTTVLISFPVPPVSG</sequence>
<dbReference type="AlphaFoldDB" id="V5WLI0"/>
<dbReference type="Proteomes" id="UP000018680">
    <property type="component" value="Chromosome"/>
</dbReference>
<evidence type="ECO:0000256" key="2">
    <source>
        <dbReference type="ARBA" id="ARBA00012438"/>
    </source>
</evidence>
<feature type="transmembrane region" description="Helical" evidence="6">
    <location>
        <begin position="137"/>
        <end position="159"/>
    </location>
</feature>
<dbReference type="PANTHER" id="PTHR43065">
    <property type="entry name" value="SENSOR HISTIDINE KINASE"/>
    <property type="match status" value="1"/>
</dbReference>
<name>V5WLI0_9SPIO</name>
<dbReference type="eggNOG" id="COG4191">
    <property type="taxonomic scope" value="Bacteria"/>
</dbReference>
<dbReference type="HOGENOM" id="CLU_000445_133_5_12"/>
<dbReference type="EC" id="2.7.13.3" evidence="2"/>
<gene>
    <name evidence="8" type="ORF">L21SP2_3122</name>
</gene>
<dbReference type="InterPro" id="IPR003661">
    <property type="entry name" value="HisK_dim/P_dom"/>
</dbReference>
<dbReference type="STRING" id="1307761.L21SP2_3122"/>
<feature type="coiled-coil region" evidence="4">
    <location>
        <begin position="199"/>
        <end position="247"/>
    </location>
</feature>
<feature type="domain" description="Histidine kinase" evidence="7">
    <location>
        <begin position="256"/>
        <end position="493"/>
    </location>
</feature>
<reference evidence="8 9" key="1">
    <citation type="journal article" date="2015" name="Stand. Genomic Sci.">
        <title>Complete genome sequence and description of Salinispira pacifica gen. nov., sp. nov., a novel spirochaete isolated form a hypersaline microbial mat.</title>
        <authorList>
            <person name="Ben Hania W."/>
            <person name="Joseph M."/>
            <person name="Schumann P."/>
            <person name="Bunk B."/>
            <person name="Fiebig A."/>
            <person name="Sproer C."/>
            <person name="Klenk H.P."/>
            <person name="Fardeau M.L."/>
            <person name="Spring S."/>
        </authorList>
    </citation>
    <scope>NUCLEOTIDE SEQUENCE [LARGE SCALE GENOMIC DNA]</scope>
    <source>
        <strain evidence="8 9">L21-RPul-D2</strain>
    </source>
</reference>
<dbReference type="PROSITE" id="PS50109">
    <property type="entry name" value="HIS_KIN"/>
    <property type="match status" value="1"/>
</dbReference>
<dbReference type="PANTHER" id="PTHR43065:SF47">
    <property type="match status" value="1"/>
</dbReference>
<dbReference type="OrthoDB" id="1931120at2"/>
<evidence type="ECO:0000256" key="5">
    <source>
        <dbReference type="SAM" id="MobiDB-lite"/>
    </source>
</evidence>